<organism evidence="3 4">
    <name type="scientific">Undibacterium pigrum</name>
    <dbReference type="NCBI Taxonomy" id="401470"/>
    <lineage>
        <taxon>Bacteria</taxon>
        <taxon>Pseudomonadati</taxon>
        <taxon>Pseudomonadota</taxon>
        <taxon>Betaproteobacteria</taxon>
        <taxon>Burkholderiales</taxon>
        <taxon>Oxalobacteraceae</taxon>
        <taxon>Undibacterium</taxon>
    </lineage>
</organism>
<keyword evidence="1" id="KW-0812">Transmembrane</keyword>
<keyword evidence="1" id="KW-1133">Transmembrane helix</keyword>
<comment type="caution">
    <text evidence="3">The sequence shown here is derived from an EMBL/GenBank/DDBJ whole genome shotgun (WGS) entry which is preliminary data.</text>
</comment>
<protein>
    <submittedName>
        <fullName evidence="3">Putative solute:sodium symporter small subunit</fullName>
    </submittedName>
</protein>
<evidence type="ECO:0000259" key="2">
    <source>
        <dbReference type="Pfam" id="PF13937"/>
    </source>
</evidence>
<evidence type="ECO:0000256" key="1">
    <source>
        <dbReference type="SAM" id="Phobius"/>
    </source>
</evidence>
<dbReference type="EMBL" id="QJKB01000003">
    <property type="protein sequence ID" value="PXX44221.1"/>
    <property type="molecule type" value="Genomic_DNA"/>
</dbReference>
<reference evidence="3 4" key="1">
    <citation type="submission" date="2018-05" db="EMBL/GenBank/DDBJ databases">
        <title>Genomic Encyclopedia of Type Strains, Phase IV (KMG-IV): sequencing the most valuable type-strain genomes for metagenomic binning, comparative biology and taxonomic classification.</title>
        <authorList>
            <person name="Goeker M."/>
        </authorList>
    </citation>
    <scope>NUCLEOTIDE SEQUENCE [LARGE SCALE GENOMIC DNA]</scope>
    <source>
        <strain evidence="3 4">DSM 19792</strain>
    </source>
</reference>
<gene>
    <name evidence="3" type="ORF">DFR42_103490</name>
</gene>
<dbReference type="Pfam" id="PF13937">
    <property type="entry name" value="DUF4212"/>
    <property type="match status" value="1"/>
</dbReference>
<keyword evidence="4" id="KW-1185">Reference proteome</keyword>
<dbReference type="InterPro" id="IPR019886">
    <property type="entry name" value="Na_symporter_ssu"/>
</dbReference>
<dbReference type="AlphaFoldDB" id="A0A318J8L5"/>
<name>A0A318J8L5_9BURK</name>
<feature type="transmembrane region" description="Helical" evidence="1">
    <location>
        <begin position="22"/>
        <end position="42"/>
    </location>
</feature>
<dbReference type="RefSeq" id="WP_110255454.1">
    <property type="nucleotide sequence ID" value="NZ_QJKB01000003.1"/>
</dbReference>
<dbReference type="OrthoDB" id="9797746at2"/>
<sequence>MSNKADNTAGVSKHYWRHTRRLTTALLACWGALCFGVLFFARELSALTFFGWPFSFYMAAQGLTLSFVMILAIYSLAMHWIGRKQTGH</sequence>
<dbReference type="Proteomes" id="UP000247792">
    <property type="component" value="Unassembled WGS sequence"/>
</dbReference>
<dbReference type="NCBIfam" id="TIGR03647">
    <property type="entry name" value="Na_symport_sm"/>
    <property type="match status" value="1"/>
</dbReference>
<keyword evidence="1" id="KW-0472">Membrane</keyword>
<accession>A0A318J8L5</accession>
<feature type="transmembrane region" description="Helical" evidence="1">
    <location>
        <begin position="54"/>
        <end position="77"/>
    </location>
</feature>
<feature type="domain" description="Sodium symporter small subunit" evidence="2">
    <location>
        <begin position="13"/>
        <end position="84"/>
    </location>
</feature>
<evidence type="ECO:0000313" key="3">
    <source>
        <dbReference type="EMBL" id="PXX44221.1"/>
    </source>
</evidence>
<evidence type="ECO:0000313" key="4">
    <source>
        <dbReference type="Proteomes" id="UP000247792"/>
    </source>
</evidence>
<proteinExistence type="predicted"/>